<evidence type="ECO:0000259" key="1">
    <source>
        <dbReference type="Pfam" id="PF07992"/>
    </source>
</evidence>
<dbReference type="Proteomes" id="UP001158066">
    <property type="component" value="Unassembled WGS sequence"/>
</dbReference>
<name>A0AA45WU84_9CLOT</name>
<proteinExistence type="predicted"/>
<evidence type="ECO:0000313" key="2">
    <source>
        <dbReference type="EMBL" id="SMP41946.1"/>
    </source>
</evidence>
<dbReference type="EMBL" id="FXUF01000001">
    <property type="protein sequence ID" value="SMP41946.1"/>
    <property type="molecule type" value="Genomic_DNA"/>
</dbReference>
<comment type="caution">
    <text evidence="2">The sequence shown here is derived from an EMBL/GenBank/DDBJ whole genome shotgun (WGS) entry which is preliminary data.</text>
</comment>
<gene>
    <name evidence="2" type="ORF">SAMN06296020_101568</name>
</gene>
<dbReference type="AlphaFoldDB" id="A0AA45WU84"/>
<evidence type="ECO:0000313" key="3">
    <source>
        <dbReference type="Proteomes" id="UP001158066"/>
    </source>
</evidence>
<feature type="domain" description="FAD/NAD(P)-binding" evidence="1">
    <location>
        <begin position="41"/>
        <end position="136"/>
    </location>
</feature>
<dbReference type="InterPro" id="IPR036188">
    <property type="entry name" value="FAD/NAD-bd_sf"/>
</dbReference>
<dbReference type="Pfam" id="PF07992">
    <property type="entry name" value="Pyr_redox_2"/>
    <property type="match status" value="1"/>
</dbReference>
<dbReference type="InterPro" id="IPR023753">
    <property type="entry name" value="FAD/NAD-binding_dom"/>
</dbReference>
<reference evidence="2" key="1">
    <citation type="submission" date="2017-05" db="EMBL/GenBank/DDBJ databases">
        <authorList>
            <person name="Varghese N."/>
            <person name="Submissions S."/>
        </authorList>
    </citation>
    <scope>NUCLEOTIDE SEQUENCE</scope>
    <source>
        <strain evidence="2">Su22</strain>
    </source>
</reference>
<accession>A0AA45WU84</accession>
<sequence length="173" mass="18844">MAAAWSTGPDSPSWFARKSKPFAATIFSLNIACLALKEQRGGAIGCESGYFFADACDADVTILEMRHDICIDSNDSQRKALIPRMNESEMKWFCHVQVQEINADGVTFTSPDSAADFAPADLTLYTCGSRSQDTIIANLYGTVPTFIVTGDARKARTVKEATYEGFCASMDIL</sequence>
<keyword evidence="3" id="KW-1185">Reference proteome</keyword>
<dbReference type="SUPFAM" id="SSF51905">
    <property type="entry name" value="FAD/NAD(P)-binding domain"/>
    <property type="match status" value="1"/>
</dbReference>
<organism evidence="2 3">
    <name type="scientific">Anoxynatronum buryatiense</name>
    <dbReference type="NCBI Taxonomy" id="489973"/>
    <lineage>
        <taxon>Bacteria</taxon>
        <taxon>Bacillati</taxon>
        <taxon>Bacillota</taxon>
        <taxon>Clostridia</taxon>
        <taxon>Eubacteriales</taxon>
        <taxon>Clostridiaceae</taxon>
        <taxon>Anoxynatronum</taxon>
    </lineage>
</organism>
<dbReference type="Gene3D" id="3.40.50.720">
    <property type="entry name" value="NAD(P)-binding Rossmann-like Domain"/>
    <property type="match status" value="1"/>
</dbReference>
<dbReference type="GO" id="GO:0016491">
    <property type="term" value="F:oxidoreductase activity"/>
    <property type="evidence" value="ECO:0007669"/>
    <property type="project" value="InterPro"/>
</dbReference>
<protein>
    <recommendedName>
        <fullName evidence="1">FAD/NAD(P)-binding domain-containing protein</fullName>
    </recommendedName>
</protein>
<dbReference type="Gene3D" id="3.50.50.60">
    <property type="entry name" value="FAD/NAD(P)-binding domain"/>
    <property type="match status" value="1"/>
</dbReference>